<evidence type="ECO:0000313" key="1">
    <source>
        <dbReference type="EMBL" id="OAD46888.1"/>
    </source>
</evidence>
<protein>
    <submittedName>
        <fullName evidence="1">Uncharacterized protein</fullName>
    </submittedName>
</protein>
<organism evidence="1 2">
    <name type="scientific">Eufriesea mexicana</name>
    <dbReference type="NCBI Taxonomy" id="516756"/>
    <lineage>
        <taxon>Eukaryota</taxon>
        <taxon>Metazoa</taxon>
        <taxon>Ecdysozoa</taxon>
        <taxon>Arthropoda</taxon>
        <taxon>Hexapoda</taxon>
        <taxon>Insecta</taxon>
        <taxon>Pterygota</taxon>
        <taxon>Neoptera</taxon>
        <taxon>Endopterygota</taxon>
        <taxon>Hymenoptera</taxon>
        <taxon>Apocrita</taxon>
        <taxon>Aculeata</taxon>
        <taxon>Apoidea</taxon>
        <taxon>Anthophila</taxon>
        <taxon>Apidae</taxon>
        <taxon>Eufriesea</taxon>
    </lineage>
</organism>
<keyword evidence="2" id="KW-1185">Reference proteome</keyword>
<dbReference type="Proteomes" id="UP000250275">
    <property type="component" value="Unassembled WGS sequence"/>
</dbReference>
<gene>
    <name evidence="1" type="ORF">WN48_10716</name>
</gene>
<dbReference type="EMBL" id="KQ842363">
    <property type="protein sequence ID" value="OAD46888.1"/>
    <property type="molecule type" value="Genomic_DNA"/>
</dbReference>
<dbReference type="AlphaFoldDB" id="A0A310S6P4"/>
<proteinExistence type="predicted"/>
<sequence length="61" mass="7153">MPLLPRRKICSRFRDFVSGEHDMTGGRSSSQFQEMTSFPRILGQYAYRLDKNFLANFATLY</sequence>
<evidence type="ECO:0000313" key="2">
    <source>
        <dbReference type="Proteomes" id="UP000250275"/>
    </source>
</evidence>
<accession>A0A310S6P4</accession>
<name>A0A310S6P4_9HYME</name>
<reference evidence="1 2" key="1">
    <citation type="submission" date="2015-07" db="EMBL/GenBank/DDBJ databases">
        <title>The genome of Eufriesea mexicana.</title>
        <authorList>
            <person name="Pan H."/>
            <person name="Kapheim K."/>
        </authorList>
    </citation>
    <scope>NUCLEOTIDE SEQUENCE [LARGE SCALE GENOMIC DNA]</scope>
    <source>
        <strain evidence="1">0111107269</strain>
        <tissue evidence="1">Whole body</tissue>
    </source>
</reference>